<evidence type="ECO:0000256" key="1">
    <source>
        <dbReference type="SAM" id="MobiDB-lite"/>
    </source>
</evidence>
<evidence type="ECO:0000313" key="5">
    <source>
        <dbReference type="Proteomes" id="UP000467428"/>
    </source>
</evidence>
<reference evidence="4 5" key="1">
    <citation type="journal article" date="2019" name="Emerg. Microbes Infect.">
        <title>Comprehensive subspecies identification of 175 nontuberculous mycobacteria species based on 7547 genomic profiles.</title>
        <authorList>
            <person name="Matsumoto Y."/>
            <person name="Kinjo T."/>
            <person name="Motooka D."/>
            <person name="Nabeya D."/>
            <person name="Jung N."/>
            <person name="Uechi K."/>
            <person name="Horii T."/>
            <person name="Iida T."/>
            <person name="Fujita J."/>
            <person name="Nakamura S."/>
        </authorList>
    </citation>
    <scope>NUCLEOTIDE SEQUENCE [LARGE SCALE GENOMIC DNA]</scope>
    <source>
        <strain evidence="4 5">JCM 18538</strain>
    </source>
</reference>
<dbReference type="Proteomes" id="UP000467428">
    <property type="component" value="Chromosome"/>
</dbReference>
<dbReference type="InterPro" id="IPR029044">
    <property type="entry name" value="Nucleotide-diphossugar_trans"/>
</dbReference>
<proteinExistence type="predicted"/>
<geneLocation type="plasmid" evidence="5">
    <name>pjcm18538 dna</name>
</geneLocation>
<evidence type="ECO:0000259" key="3">
    <source>
        <dbReference type="Pfam" id="PF00535"/>
    </source>
</evidence>
<evidence type="ECO:0000256" key="2">
    <source>
        <dbReference type="SAM" id="Phobius"/>
    </source>
</evidence>
<name>A0A7I7RYB7_9MYCO</name>
<organism evidence="4 5">
    <name type="scientific">Mycolicibacterium arabiense</name>
    <dbReference type="NCBI Taxonomy" id="1286181"/>
    <lineage>
        <taxon>Bacteria</taxon>
        <taxon>Bacillati</taxon>
        <taxon>Actinomycetota</taxon>
        <taxon>Actinomycetes</taxon>
        <taxon>Mycobacteriales</taxon>
        <taxon>Mycobacteriaceae</taxon>
        <taxon>Mycolicibacterium</taxon>
    </lineage>
</organism>
<keyword evidence="2" id="KW-1133">Transmembrane helix</keyword>
<feature type="transmembrane region" description="Helical" evidence="2">
    <location>
        <begin position="224"/>
        <end position="245"/>
    </location>
</feature>
<dbReference type="Pfam" id="PF00535">
    <property type="entry name" value="Glycos_transf_2"/>
    <property type="match status" value="1"/>
</dbReference>
<dbReference type="GO" id="GO:0044010">
    <property type="term" value="P:single-species biofilm formation"/>
    <property type="evidence" value="ECO:0007669"/>
    <property type="project" value="TreeGrafter"/>
</dbReference>
<feature type="region of interest" description="Disordered" evidence="1">
    <location>
        <begin position="279"/>
        <end position="311"/>
    </location>
</feature>
<gene>
    <name evidence="4" type="ORF">MARA_22030</name>
</gene>
<accession>A0A7I7RYB7</accession>
<keyword evidence="2" id="KW-0472">Membrane</keyword>
<dbReference type="PANTHER" id="PTHR43685:SF2">
    <property type="entry name" value="GLYCOSYLTRANSFERASE 2-LIKE DOMAIN-CONTAINING PROTEIN"/>
    <property type="match status" value="1"/>
</dbReference>
<dbReference type="KEGG" id="marz:MARA_22030"/>
<keyword evidence="5" id="KW-1185">Reference proteome</keyword>
<dbReference type="SUPFAM" id="SSF53448">
    <property type="entry name" value="Nucleotide-diphospho-sugar transferases"/>
    <property type="match status" value="1"/>
</dbReference>
<protein>
    <recommendedName>
        <fullName evidence="3">Glycosyltransferase 2-like domain-containing protein</fullName>
    </recommendedName>
</protein>
<feature type="domain" description="Glycosyltransferase 2-like" evidence="3">
    <location>
        <begin position="2"/>
        <end position="130"/>
    </location>
</feature>
<dbReference type="InterPro" id="IPR001173">
    <property type="entry name" value="Glyco_trans_2-like"/>
</dbReference>
<dbReference type="AlphaFoldDB" id="A0A7I7RYB7"/>
<sequence length="311" mass="33735">MVIPVRNGGSFVGKQLEALLAQRTRATFEVIVADNGSTDQTVQIAQGFAKRDPRVRVVDASSRVGVNQARNSGARAARGRAVLLTDADDVVRPGWIDAYWQAFRNGAHTVGGSLNRVLADGTVLARESQLYKSMMCESAYANGTNCGFTREAFDAVGGFDEGLAGGADEIDFFARTSRVGYQMTLVPDAVVDKLQHTDLSAAFQQHFNFGRGEVRLAKKFKPRLVCVPVAAVAGVQAALWFVLWATVGRVPRWRRKTVMMLAFSLGMLVEEAGALSTSKDDLHRTAEPAQQLRGSGRNPRRHATPAVSSIR</sequence>
<dbReference type="PANTHER" id="PTHR43685">
    <property type="entry name" value="GLYCOSYLTRANSFERASE"/>
    <property type="match status" value="1"/>
</dbReference>
<dbReference type="EMBL" id="AP022593">
    <property type="protein sequence ID" value="BBY48735.1"/>
    <property type="molecule type" value="Genomic_DNA"/>
</dbReference>
<keyword evidence="2" id="KW-0812">Transmembrane</keyword>
<dbReference type="InterPro" id="IPR050834">
    <property type="entry name" value="Glycosyltransf_2"/>
</dbReference>
<evidence type="ECO:0000313" key="4">
    <source>
        <dbReference type="EMBL" id="BBY48735.1"/>
    </source>
</evidence>
<dbReference type="Gene3D" id="3.90.550.10">
    <property type="entry name" value="Spore Coat Polysaccharide Biosynthesis Protein SpsA, Chain A"/>
    <property type="match status" value="1"/>
</dbReference>